<dbReference type="PANTHER" id="PTHR13479">
    <property type="entry name" value="30S RIBOSOMAL PROTEIN S18"/>
    <property type="match status" value="1"/>
</dbReference>
<dbReference type="PRINTS" id="PR00974">
    <property type="entry name" value="RIBOSOMALS18"/>
</dbReference>
<reference evidence="7" key="1">
    <citation type="submission" date="2019-09" db="EMBL/GenBank/DDBJ databases">
        <title>Characterisation of the sponge microbiome using genome-centric metagenomics.</title>
        <authorList>
            <person name="Engelberts J.P."/>
            <person name="Robbins S.J."/>
            <person name="De Goeij J.M."/>
            <person name="Aranda M."/>
            <person name="Bell S.C."/>
            <person name="Webster N.S."/>
        </authorList>
    </citation>
    <scope>NUCLEOTIDE SEQUENCE</scope>
    <source>
        <strain evidence="7">SB0664_bin_27</strain>
    </source>
</reference>
<dbReference type="GO" id="GO:0003735">
    <property type="term" value="F:structural constituent of ribosome"/>
    <property type="evidence" value="ECO:0007669"/>
    <property type="project" value="InterPro"/>
</dbReference>
<dbReference type="Pfam" id="PF01084">
    <property type="entry name" value="Ribosomal_S18"/>
    <property type="match status" value="1"/>
</dbReference>
<dbReference type="SUPFAM" id="SSF46911">
    <property type="entry name" value="Ribosomal protein S18"/>
    <property type="match status" value="1"/>
</dbReference>
<dbReference type="GO" id="GO:0006412">
    <property type="term" value="P:translation"/>
    <property type="evidence" value="ECO:0007669"/>
    <property type="project" value="UniProtKB-UniRule"/>
</dbReference>
<name>A0A6B0YXZ7_9CHLR</name>
<evidence type="ECO:0000256" key="6">
    <source>
        <dbReference type="SAM" id="MobiDB-lite"/>
    </source>
</evidence>
<evidence type="ECO:0000256" key="4">
    <source>
        <dbReference type="HAMAP-Rule" id="MF_00270"/>
    </source>
</evidence>
<comment type="caution">
    <text evidence="7">The sequence shown here is derived from an EMBL/GenBank/DDBJ whole genome shotgun (WGS) entry which is preliminary data.</text>
</comment>
<gene>
    <name evidence="4 7" type="primary">rpsR</name>
    <name evidence="7" type="ORF">F4Y42_15525</name>
</gene>
<accession>A0A6B0YXZ7</accession>
<proteinExistence type="inferred from homology"/>
<dbReference type="EMBL" id="VXRG01000128">
    <property type="protein sequence ID" value="MXY94849.1"/>
    <property type="molecule type" value="Genomic_DNA"/>
</dbReference>
<sequence length="148" mass="16452">MVAEPEPQAAAEPVVEAVAEPEAEAVAEAETATDSAGPESDAGGSQQEQTAPTFNRVEGPAIFNRAKQGNQRRNPRHVGNDVRIDEIDYKNVQVLSRFVDNYGRIHNRRKTRVTAKMQRKVTRAIKRARHLALMPYTGEHIRITGRRG</sequence>
<comment type="function">
    <text evidence="4">Binds as a heterodimer with protein bS6 to the central domain of the 16S rRNA, where it helps stabilize the platform of the 30S subunit.</text>
</comment>
<keyword evidence="3 4" id="KW-0687">Ribonucleoprotein</keyword>
<keyword evidence="4" id="KW-0699">rRNA-binding</keyword>
<organism evidence="7">
    <name type="scientific">Caldilineaceae bacterium SB0664_bin_27</name>
    <dbReference type="NCBI Taxonomy" id="2605260"/>
    <lineage>
        <taxon>Bacteria</taxon>
        <taxon>Bacillati</taxon>
        <taxon>Chloroflexota</taxon>
        <taxon>Caldilineae</taxon>
        <taxon>Caldilineales</taxon>
        <taxon>Caldilineaceae</taxon>
    </lineage>
</organism>
<evidence type="ECO:0000256" key="3">
    <source>
        <dbReference type="ARBA" id="ARBA00023274"/>
    </source>
</evidence>
<keyword evidence="2 4" id="KW-0689">Ribosomal protein</keyword>
<comment type="similarity">
    <text evidence="1 4 5">Belongs to the bacterial ribosomal protein bS18 family.</text>
</comment>
<dbReference type="AlphaFoldDB" id="A0A6B0YXZ7"/>
<feature type="compositionally biased region" description="Polar residues" evidence="6">
    <location>
        <begin position="43"/>
        <end position="53"/>
    </location>
</feature>
<feature type="compositionally biased region" description="Low complexity" evidence="6">
    <location>
        <begin position="1"/>
        <end position="18"/>
    </location>
</feature>
<evidence type="ECO:0000256" key="1">
    <source>
        <dbReference type="ARBA" id="ARBA00005589"/>
    </source>
</evidence>
<feature type="region of interest" description="Disordered" evidence="6">
    <location>
        <begin position="1"/>
        <end position="79"/>
    </location>
</feature>
<dbReference type="GO" id="GO:1990904">
    <property type="term" value="C:ribonucleoprotein complex"/>
    <property type="evidence" value="ECO:0007669"/>
    <property type="project" value="UniProtKB-KW"/>
</dbReference>
<evidence type="ECO:0000256" key="5">
    <source>
        <dbReference type="RuleBase" id="RU003910"/>
    </source>
</evidence>
<dbReference type="InterPro" id="IPR036870">
    <property type="entry name" value="Ribosomal_bS18_sf"/>
</dbReference>
<comment type="subunit">
    <text evidence="4">Part of the 30S ribosomal subunit. Forms a tight heterodimer with protein bS6.</text>
</comment>
<protein>
    <recommendedName>
        <fullName evidence="4">Small ribosomal subunit protein bS18</fullName>
    </recommendedName>
</protein>
<evidence type="ECO:0000313" key="7">
    <source>
        <dbReference type="EMBL" id="MXY94849.1"/>
    </source>
</evidence>
<dbReference type="InterPro" id="IPR001648">
    <property type="entry name" value="Ribosomal_bS18"/>
</dbReference>
<dbReference type="HAMAP" id="MF_00270">
    <property type="entry name" value="Ribosomal_bS18"/>
    <property type="match status" value="1"/>
</dbReference>
<dbReference type="PANTHER" id="PTHR13479:SF40">
    <property type="entry name" value="SMALL RIBOSOMAL SUBUNIT PROTEIN BS18M"/>
    <property type="match status" value="1"/>
</dbReference>
<evidence type="ECO:0000256" key="2">
    <source>
        <dbReference type="ARBA" id="ARBA00022980"/>
    </source>
</evidence>
<dbReference type="GO" id="GO:0005840">
    <property type="term" value="C:ribosome"/>
    <property type="evidence" value="ECO:0007669"/>
    <property type="project" value="UniProtKB-KW"/>
</dbReference>
<dbReference type="Gene3D" id="4.10.640.10">
    <property type="entry name" value="Ribosomal protein S18"/>
    <property type="match status" value="1"/>
</dbReference>
<dbReference type="NCBIfam" id="TIGR00165">
    <property type="entry name" value="S18"/>
    <property type="match status" value="1"/>
</dbReference>
<dbReference type="GO" id="GO:0070181">
    <property type="term" value="F:small ribosomal subunit rRNA binding"/>
    <property type="evidence" value="ECO:0007669"/>
    <property type="project" value="TreeGrafter"/>
</dbReference>
<keyword evidence="4" id="KW-0694">RNA-binding</keyword>